<protein>
    <recommendedName>
        <fullName evidence="8">B3 domain-containing protein</fullName>
    </recommendedName>
</protein>
<reference evidence="6" key="1">
    <citation type="journal article" date="2021" name="Front. Plant Sci.">
        <title>Chromosome-Scale Genome Assembly for Chinese Sour Jujube and Insights Into Its Genome Evolution and Domestication Signature.</title>
        <authorList>
            <person name="Shen L.-Y."/>
            <person name="Luo H."/>
            <person name="Wang X.-L."/>
            <person name="Wang X.-M."/>
            <person name="Qiu X.-J."/>
            <person name="Liu H."/>
            <person name="Zhou S.-S."/>
            <person name="Jia K.-H."/>
            <person name="Nie S."/>
            <person name="Bao Y.-T."/>
            <person name="Zhang R.-G."/>
            <person name="Yun Q.-Z."/>
            <person name="Chai Y.-H."/>
            <person name="Lu J.-Y."/>
            <person name="Li Y."/>
            <person name="Zhao S.-W."/>
            <person name="Mao J.-F."/>
            <person name="Jia S.-G."/>
            <person name="Mao Y.-M."/>
        </authorList>
    </citation>
    <scope>NUCLEOTIDE SEQUENCE</scope>
    <source>
        <strain evidence="6">AT0</strain>
        <tissue evidence="6">Leaf</tissue>
    </source>
</reference>
<dbReference type="Proteomes" id="UP000813462">
    <property type="component" value="Unassembled WGS sequence"/>
</dbReference>
<comment type="caution">
    <text evidence="6">The sequence shown here is derived from an EMBL/GenBank/DDBJ whole genome shotgun (WGS) entry which is preliminary data.</text>
</comment>
<dbReference type="GO" id="GO:0003677">
    <property type="term" value="F:DNA binding"/>
    <property type="evidence" value="ECO:0007669"/>
    <property type="project" value="UniProtKB-KW"/>
</dbReference>
<dbReference type="SUPFAM" id="SSF101936">
    <property type="entry name" value="DNA-binding pseudobarrel domain"/>
    <property type="match status" value="1"/>
</dbReference>
<comment type="subcellular location">
    <subcellularLocation>
        <location evidence="1">Nucleus</location>
    </subcellularLocation>
</comment>
<name>A0A978VPE4_ZIZJJ</name>
<dbReference type="PANTHER" id="PTHR34269">
    <property type="entry name" value="TRANSCRIPTION FACTOR B3-DOMAIN FAMILY-RELATED"/>
    <property type="match status" value="1"/>
</dbReference>
<dbReference type="GO" id="GO:0005634">
    <property type="term" value="C:nucleus"/>
    <property type="evidence" value="ECO:0007669"/>
    <property type="project" value="UniProtKB-SubCell"/>
</dbReference>
<organism evidence="6 7">
    <name type="scientific">Ziziphus jujuba var. spinosa</name>
    <dbReference type="NCBI Taxonomy" id="714518"/>
    <lineage>
        <taxon>Eukaryota</taxon>
        <taxon>Viridiplantae</taxon>
        <taxon>Streptophyta</taxon>
        <taxon>Embryophyta</taxon>
        <taxon>Tracheophyta</taxon>
        <taxon>Spermatophyta</taxon>
        <taxon>Magnoliopsida</taxon>
        <taxon>eudicotyledons</taxon>
        <taxon>Gunneridae</taxon>
        <taxon>Pentapetalae</taxon>
        <taxon>rosids</taxon>
        <taxon>fabids</taxon>
        <taxon>Rosales</taxon>
        <taxon>Rhamnaceae</taxon>
        <taxon>Paliureae</taxon>
        <taxon>Ziziphus</taxon>
    </lineage>
</organism>
<evidence type="ECO:0000313" key="7">
    <source>
        <dbReference type="Proteomes" id="UP000813462"/>
    </source>
</evidence>
<evidence type="ECO:0000313" key="6">
    <source>
        <dbReference type="EMBL" id="KAH7537419.1"/>
    </source>
</evidence>
<keyword evidence="5" id="KW-0539">Nucleus</keyword>
<dbReference type="InterPro" id="IPR015300">
    <property type="entry name" value="DNA-bd_pseudobarrel_sf"/>
</dbReference>
<evidence type="ECO:0000256" key="2">
    <source>
        <dbReference type="ARBA" id="ARBA00023015"/>
    </source>
</evidence>
<dbReference type="AlphaFoldDB" id="A0A978VPE4"/>
<evidence type="ECO:0000256" key="5">
    <source>
        <dbReference type="ARBA" id="ARBA00023242"/>
    </source>
</evidence>
<sequence length="354" mass="41754">MIISCFLTGRDYSSSLRNHERCQRFPVVPCRYRKPLDSRISTATTTTDSDGTASRLKKLQEQETKDELDLSLWFSPNNKKRKIISIDNHPKCRKLVFDSDSAVALKLWRMRKHSKQDIEEEERLGMTTKLSLYDPWRMKDKKVDIGNYIYREPPKTTTSHSITSLKKLQEQQTIPISIDEDELDLSLWFSTNNNKKRKITTVENQYHSSSLPKRKKFSSDSDYGVALNIWRMKNYSKQDMAEEERLGVTTKLSIYDPWRMRKDLMSRDIGYLSRLTLKSHWTEKYFLPHLDIKQKSSNSYILKRGWVKEFVKRRNLKTGDQIGMLCHVPLMDAPSQSMLKIYFFVLKRAQSKQD</sequence>
<evidence type="ECO:0008006" key="8">
    <source>
        <dbReference type="Google" id="ProtNLM"/>
    </source>
</evidence>
<evidence type="ECO:0000256" key="4">
    <source>
        <dbReference type="ARBA" id="ARBA00023163"/>
    </source>
</evidence>
<dbReference type="EMBL" id="JAEACU010000003">
    <property type="protein sequence ID" value="KAH7537419.1"/>
    <property type="molecule type" value="Genomic_DNA"/>
</dbReference>
<evidence type="ECO:0000256" key="3">
    <source>
        <dbReference type="ARBA" id="ARBA00023125"/>
    </source>
</evidence>
<proteinExistence type="predicted"/>
<evidence type="ECO:0000256" key="1">
    <source>
        <dbReference type="ARBA" id="ARBA00004123"/>
    </source>
</evidence>
<keyword evidence="4" id="KW-0804">Transcription</keyword>
<dbReference type="Gene3D" id="2.40.330.10">
    <property type="entry name" value="DNA-binding pseudobarrel domain"/>
    <property type="match status" value="1"/>
</dbReference>
<dbReference type="InterPro" id="IPR051442">
    <property type="entry name" value="B3_domain"/>
</dbReference>
<keyword evidence="2" id="KW-0805">Transcription regulation</keyword>
<gene>
    <name evidence="6" type="ORF">FEM48_Zijuj03G0090500</name>
</gene>
<accession>A0A978VPE4</accession>
<keyword evidence="3" id="KW-0238">DNA-binding</keyword>
<dbReference type="PANTHER" id="PTHR34269:SF11">
    <property type="entry name" value="B3 DOMAIN PROTEIN"/>
    <property type="match status" value="1"/>
</dbReference>